<proteinExistence type="predicted"/>
<accession>A0ABQ9GHD2</accession>
<name>A0ABQ9GHD2_9NEOP</name>
<reference evidence="2 3" key="1">
    <citation type="submission" date="2023-02" db="EMBL/GenBank/DDBJ databases">
        <title>LHISI_Scaffold_Assembly.</title>
        <authorList>
            <person name="Stuart O.P."/>
            <person name="Cleave R."/>
            <person name="Magrath M.J.L."/>
            <person name="Mikheyev A.S."/>
        </authorList>
    </citation>
    <scope>NUCLEOTIDE SEQUENCE [LARGE SCALE GENOMIC DNA]</scope>
    <source>
        <strain evidence="2">Daus_M_001</strain>
        <tissue evidence="2">Leg muscle</tissue>
    </source>
</reference>
<feature type="region of interest" description="Disordered" evidence="1">
    <location>
        <begin position="290"/>
        <end position="314"/>
    </location>
</feature>
<gene>
    <name evidence="2" type="ORF">PR048_027757</name>
</gene>
<evidence type="ECO:0000313" key="2">
    <source>
        <dbReference type="EMBL" id="KAJ8871440.1"/>
    </source>
</evidence>
<sequence>MTGHRADIKQTIAGASVNLQKPVAVHATSHNHHFDSCYTIIVTTASSLDGMYGEEGRCTAERDGKRRESDKTLSRQAVTNNIEENKDANLFQMVFQDGSFRLRQIWQVICNTRWRSNLVRVQVYQPHIIWKPDNTTTTIATVHTQVLFPKISAAITLNHQPYSQKQRGVLTVKLTWTTPAWSGTATVTLSSDHNCCTITSGSDVSCRPRTLLTPVITDSLIPRIVDAACTSRHGGPSHFVLTTSLLCQFSPHIRKHPSISLFPTPEAYISAYGSLALFSSRISVSTFRQMSTPSSSRGRCRGKSTSEKRVWSGKANTSGGWRVVYSLHLEDMQHSRHDPPPPLRVQQAAQISGKAEHHRRGRKQKR</sequence>
<feature type="compositionally biased region" description="Basic residues" evidence="1">
    <location>
        <begin position="356"/>
        <end position="366"/>
    </location>
</feature>
<evidence type="ECO:0000313" key="3">
    <source>
        <dbReference type="Proteomes" id="UP001159363"/>
    </source>
</evidence>
<organism evidence="2 3">
    <name type="scientific">Dryococelus australis</name>
    <dbReference type="NCBI Taxonomy" id="614101"/>
    <lineage>
        <taxon>Eukaryota</taxon>
        <taxon>Metazoa</taxon>
        <taxon>Ecdysozoa</taxon>
        <taxon>Arthropoda</taxon>
        <taxon>Hexapoda</taxon>
        <taxon>Insecta</taxon>
        <taxon>Pterygota</taxon>
        <taxon>Neoptera</taxon>
        <taxon>Polyneoptera</taxon>
        <taxon>Phasmatodea</taxon>
        <taxon>Verophasmatodea</taxon>
        <taxon>Anareolatae</taxon>
        <taxon>Phasmatidae</taxon>
        <taxon>Eurycanthinae</taxon>
        <taxon>Dryococelus</taxon>
    </lineage>
</organism>
<feature type="region of interest" description="Disordered" evidence="1">
    <location>
        <begin position="332"/>
        <end position="366"/>
    </location>
</feature>
<dbReference type="Proteomes" id="UP001159363">
    <property type="component" value="Chromosome 11"/>
</dbReference>
<keyword evidence="3" id="KW-1185">Reference proteome</keyword>
<dbReference type="EMBL" id="JARBHB010000012">
    <property type="protein sequence ID" value="KAJ8871440.1"/>
    <property type="molecule type" value="Genomic_DNA"/>
</dbReference>
<evidence type="ECO:0000256" key="1">
    <source>
        <dbReference type="SAM" id="MobiDB-lite"/>
    </source>
</evidence>
<protein>
    <submittedName>
        <fullName evidence="2">Uncharacterized protein</fullName>
    </submittedName>
</protein>
<comment type="caution">
    <text evidence="2">The sequence shown here is derived from an EMBL/GenBank/DDBJ whole genome shotgun (WGS) entry which is preliminary data.</text>
</comment>